<dbReference type="InterPro" id="IPR002716">
    <property type="entry name" value="PIN_dom"/>
</dbReference>
<dbReference type="RefSeq" id="WP_354554883.1">
    <property type="nucleotide sequence ID" value="NZ_JBEPMB010000001.1"/>
</dbReference>
<dbReference type="InterPro" id="IPR029060">
    <property type="entry name" value="PIN-like_dom_sf"/>
</dbReference>
<feature type="binding site" evidence="5">
    <location>
        <position position="5"/>
    </location>
    <ligand>
        <name>Mg(2+)</name>
        <dbReference type="ChEBI" id="CHEBI:18420"/>
    </ligand>
</feature>
<accession>A0ABV2IV00</accession>
<comment type="caution">
    <text evidence="7">The sequence shown here is derived from an EMBL/GenBank/DDBJ whole genome shotgun (WGS) entry which is preliminary data.</text>
</comment>
<dbReference type="HAMAP" id="MF_00265">
    <property type="entry name" value="VapC_Nob1"/>
    <property type="match status" value="1"/>
</dbReference>
<keyword evidence="5" id="KW-0460">Magnesium</keyword>
<dbReference type="EC" id="3.1.-.-" evidence="5"/>
<keyword evidence="3 5" id="KW-0479">Metal-binding</keyword>
<organism evidence="7 8">
    <name type="scientific">Rhizobium aquaticum</name>
    <dbReference type="NCBI Taxonomy" id="1549636"/>
    <lineage>
        <taxon>Bacteria</taxon>
        <taxon>Pseudomonadati</taxon>
        <taxon>Pseudomonadota</taxon>
        <taxon>Alphaproteobacteria</taxon>
        <taxon>Hyphomicrobiales</taxon>
        <taxon>Rhizobiaceae</taxon>
        <taxon>Rhizobium/Agrobacterium group</taxon>
        <taxon>Rhizobium</taxon>
    </lineage>
</organism>
<comment type="cofactor">
    <cofactor evidence="5">
        <name>Mg(2+)</name>
        <dbReference type="ChEBI" id="CHEBI:18420"/>
    </cofactor>
</comment>
<dbReference type="Gene3D" id="3.40.50.1010">
    <property type="entry name" value="5'-nuclease"/>
    <property type="match status" value="1"/>
</dbReference>
<evidence type="ECO:0000313" key="7">
    <source>
        <dbReference type="EMBL" id="MET3612314.1"/>
    </source>
</evidence>
<name>A0ABV2IV00_9HYPH</name>
<comment type="similarity">
    <text evidence="5">Belongs to the PINc/VapC protein family.</text>
</comment>
<dbReference type="EMBL" id="JBEPMB010000001">
    <property type="protein sequence ID" value="MET3612314.1"/>
    <property type="molecule type" value="Genomic_DNA"/>
</dbReference>
<evidence type="ECO:0000256" key="1">
    <source>
        <dbReference type="ARBA" id="ARBA00022649"/>
    </source>
</evidence>
<dbReference type="SUPFAM" id="SSF88723">
    <property type="entry name" value="PIN domain-like"/>
    <property type="match status" value="1"/>
</dbReference>
<evidence type="ECO:0000259" key="6">
    <source>
        <dbReference type="Pfam" id="PF01850"/>
    </source>
</evidence>
<evidence type="ECO:0000256" key="4">
    <source>
        <dbReference type="ARBA" id="ARBA00022801"/>
    </source>
</evidence>
<keyword evidence="2 5" id="KW-0540">Nuclease</keyword>
<feature type="binding site" evidence="5">
    <location>
        <position position="91"/>
    </location>
    <ligand>
        <name>Mg(2+)</name>
        <dbReference type="ChEBI" id="CHEBI:18420"/>
    </ligand>
</feature>
<sequence length="124" mass="13911">MRVIDSSVWIEILADKPLADRLLAEIPAQQEIVMPSIIELELAKWIGREADTATLRKFLAFSSLCIPAPLDTNRALMAAEIHRDLKLATADAIVYAAAREFDAELLTCDRHFESLPHVIYIPNK</sequence>
<evidence type="ECO:0000313" key="8">
    <source>
        <dbReference type="Proteomes" id="UP001549047"/>
    </source>
</evidence>
<comment type="function">
    <text evidence="5">Toxic component of a toxin-antitoxin (TA) system. An RNase.</text>
</comment>
<protein>
    <recommendedName>
        <fullName evidence="5">Ribonuclease VapC</fullName>
        <shortName evidence="5">RNase VapC</shortName>
        <ecNumber evidence="5">3.1.-.-</ecNumber>
    </recommendedName>
    <alternativeName>
        <fullName evidence="5">Toxin VapC</fullName>
    </alternativeName>
</protein>
<proteinExistence type="inferred from homology"/>
<reference evidence="7 8" key="1">
    <citation type="submission" date="2024-06" db="EMBL/GenBank/DDBJ databases">
        <title>Genomic Encyclopedia of Type Strains, Phase IV (KMG-IV): sequencing the most valuable type-strain genomes for metagenomic binning, comparative biology and taxonomic classification.</title>
        <authorList>
            <person name="Goeker M."/>
        </authorList>
    </citation>
    <scope>NUCLEOTIDE SEQUENCE [LARGE SCALE GENOMIC DNA]</scope>
    <source>
        <strain evidence="7 8">DSM 29780</strain>
    </source>
</reference>
<keyword evidence="1 5" id="KW-1277">Toxin-antitoxin system</keyword>
<dbReference type="Pfam" id="PF01850">
    <property type="entry name" value="PIN"/>
    <property type="match status" value="1"/>
</dbReference>
<dbReference type="InterPro" id="IPR022907">
    <property type="entry name" value="VapC_family"/>
</dbReference>
<evidence type="ECO:0000256" key="3">
    <source>
        <dbReference type="ARBA" id="ARBA00022723"/>
    </source>
</evidence>
<keyword evidence="5" id="KW-0800">Toxin</keyword>
<evidence type="ECO:0000256" key="2">
    <source>
        <dbReference type="ARBA" id="ARBA00022722"/>
    </source>
</evidence>
<feature type="domain" description="PIN" evidence="6">
    <location>
        <begin position="3"/>
        <end position="116"/>
    </location>
</feature>
<dbReference type="CDD" id="cd18686">
    <property type="entry name" value="PIN_VapC-like"/>
    <property type="match status" value="1"/>
</dbReference>
<evidence type="ECO:0000256" key="5">
    <source>
        <dbReference type="HAMAP-Rule" id="MF_00265"/>
    </source>
</evidence>
<dbReference type="Proteomes" id="UP001549047">
    <property type="component" value="Unassembled WGS sequence"/>
</dbReference>
<keyword evidence="8" id="KW-1185">Reference proteome</keyword>
<gene>
    <name evidence="5" type="primary">vapC</name>
    <name evidence="7" type="ORF">ABID16_000619</name>
</gene>
<keyword evidence="4 5" id="KW-0378">Hydrolase</keyword>